<evidence type="ECO:0000313" key="2">
    <source>
        <dbReference type="EMBL" id="KJA29409.1"/>
    </source>
</evidence>
<feature type="region of interest" description="Disordered" evidence="1">
    <location>
        <begin position="1"/>
        <end position="225"/>
    </location>
</feature>
<feature type="compositionally biased region" description="Polar residues" evidence="1">
    <location>
        <begin position="1"/>
        <end position="10"/>
    </location>
</feature>
<feature type="compositionally biased region" description="Acidic residues" evidence="1">
    <location>
        <begin position="135"/>
        <end position="150"/>
    </location>
</feature>
<feature type="compositionally biased region" description="Polar residues" evidence="1">
    <location>
        <begin position="50"/>
        <end position="59"/>
    </location>
</feature>
<feature type="compositionally biased region" description="Polar residues" evidence="1">
    <location>
        <begin position="196"/>
        <end position="205"/>
    </location>
</feature>
<proteinExistence type="predicted"/>
<evidence type="ECO:0000256" key="1">
    <source>
        <dbReference type="SAM" id="MobiDB-lite"/>
    </source>
</evidence>
<dbReference type="Proteomes" id="UP000054270">
    <property type="component" value="Unassembled WGS sequence"/>
</dbReference>
<feature type="compositionally biased region" description="Basic and acidic residues" evidence="1">
    <location>
        <begin position="119"/>
        <end position="130"/>
    </location>
</feature>
<dbReference type="EMBL" id="KN817519">
    <property type="protein sequence ID" value="KJA29409.1"/>
    <property type="molecule type" value="Genomic_DNA"/>
</dbReference>
<gene>
    <name evidence="2" type="ORF">HYPSUDRAFT_196769</name>
</gene>
<reference evidence="3" key="1">
    <citation type="submission" date="2014-04" db="EMBL/GenBank/DDBJ databases">
        <title>Evolutionary Origins and Diversification of the Mycorrhizal Mutualists.</title>
        <authorList>
            <consortium name="DOE Joint Genome Institute"/>
            <consortium name="Mycorrhizal Genomics Consortium"/>
            <person name="Kohler A."/>
            <person name="Kuo A."/>
            <person name="Nagy L.G."/>
            <person name="Floudas D."/>
            <person name="Copeland A."/>
            <person name="Barry K.W."/>
            <person name="Cichocki N."/>
            <person name="Veneault-Fourrey C."/>
            <person name="LaButti K."/>
            <person name="Lindquist E.A."/>
            <person name="Lipzen A."/>
            <person name="Lundell T."/>
            <person name="Morin E."/>
            <person name="Murat C."/>
            <person name="Riley R."/>
            <person name="Ohm R."/>
            <person name="Sun H."/>
            <person name="Tunlid A."/>
            <person name="Henrissat B."/>
            <person name="Grigoriev I.V."/>
            <person name="Hibbett D.S."/>
            <person name="Martin F."/>
        </authorList>
    </citation>
    <scope>NUCLEOTIDE SEQUENCE [LARGE SCALE GENOMIC DNA]</scope>
    <source>
        <strain evidence="3">FD-334 SS-4</strain>
    </source>
</reference>
<sequence>MSLWDQTSSAEELAHPEEVEAQQAEFDNDDAELGKSEEDNQDNQDIYVCESSQTSASQHSADEPNSDASEQSDGRNYEQTQIDSARRGSEEYVPQPEEGNSDGSDLELSSSQESCAETRVGRYAERHSKSVDGSPQEDADEGANEDEDEDRERTPQPDEGPNTPPRRAQATLFDGPAPTAPLRFQTGALTPLGPYNRNSGGSRTTPVAPGTAVNPPSPVAKQKATGKNVDPLFLISSQENAPL</sequence>
<name>A0A0D2PF77_HYPSF</name>
<protein>
    <submittedName>
        <fullName evidence="2">Uncharacterized protein</fullName>
    </submittedName>
</protein>
<organism evidence="2 3">
    <name type="scientific">Hypholoma sublateritium (strain FD-334 SS-4)</name>
    <dbReference type="NCBI Taxonomy" id="945553"/>
    <lineage>
        <taxon>Eukaryota</taxon>
        <taxon>Fungi</taxon>
        <taxon>Dikarya</taxon>
        <taxon>Basidiomycota</taxon>
        <taxon>Agaricomycotina</taxon>
        <taxon>Agaricomycetes</taxon>
        <taxon>Agaricomycetidae</taxon>
        <taxon>Agaricales</taxon>
        <taxon>Agaricineae</taxon>
        <taxon>Strophariaceae</taxon>
        <taxon>Hypholoma</taxon>
    </lineage>
</organism>
<dbReference type="AlphaFoldDB" id="A0A0D2PF77"/>
<evidence type="ECO:0000313" key="3">
    <source>
        <dbReference type="Proteomes" id="UP000054270"/>
    </source>
</evidence>
<feature type="compositionally biased region" description="Polar residues" evidence="1">
    <location>
        <begin position="101"/>
        <end position="115"/>
    </location>
</feature>
<keyword evidence="3" id="KW-1185">Reference proteome</keyword>
<accession>A0A0D2PF77</accession>